<evidence type="ECO:0000313" key="3">
    <source>
        <dbReference type="EMBL" id="WXC83232.1"/>
    </source>
</evidence>
<keyword evidence="4" id="KW-1185">Reference proteome</keyword>
<keyword evidence="1" id="KW-0472">Membrane</keyword>
<evidence type="ECO:0000313" key="2">
    <source>
        <dbReference type="EMBL" id="NVI46873.1"/>
    </source>
</evidence>
<feature type="transmembrane region" description="Helical" evidence="1">
    <location>
        <begin position="12"/>
        <end position="34"/>
    </location>
</feature>
<dbReference type="EMBL" id="JAAOLE020000001">
    <property type="protein sequence ID" value="NVI46873.1"/>
    <property type="molecule type" value="Genomic_DNA"/>
</dbReference>
<dbReference type="EMBL" id="CP147711">
    <property type="protein sequence ID" value="WXC83232.1"/>
    <property type="molecule type" value="Genomic_DNA"/>
</dbReference>
<keyword evidence="1" id="KW-1133">Transmembrane helix</keyword>
<keyword evidence="1" id="KW-0812">Transmembrane</keyword>
<reference evidence="2" key="1">
    <citation type="submission" date="2020-06" db="EMBL/GenBank/DDBJ databases">
        <title>Whole Genome Sequence of Bradyrhizobium sp. Strain 1S1.</title>
        <authorList>
            <person name="Bromfield E.S.P."/>
            <person name="Cloutier S."/>
        </authorList>
    </citation>
    <scope>NUCLEOTIDE SEQUENCE [LARGE SCALE GENOMIC DNA]</scope>
    <source>
        <strain evidence="2">1S1</strain>
    </source>
</reference>
<organism evidence="2">
    <name type="scientific">Bradyrhizobium septentrionale</name>
    <dbReference type="NCBI Taxonomy" id="1404411"/>
    <lineage>
        <taxon>Bacteria</taxon>
        <taxon>Pseudomonadati</taxon>
        <taxon>Pseudomonadota</taxon>
        <taxon>Alphaproteobacteria</taxon>
        <taxon>Hyphomicrobiales</taxon>
        <taxon>Nitrobacteraceae</taxon>
        <taxon>Bradyrhizobium</taxon>
    </lineage>
</organism>
<dbReference type="RefSeq" id="WP_166206482.1">
    <property type="nucleotide sequence ID" value="NZ_CP088285.1"/>
</dbReference>
<evidence type="ECO:0000256" key="1">
    <source>
        <dbReference type="SAM" id="Phobius"/>
    </source>
</evidence>
<sequence length="77" mass="7969">MSDKQARARPTIRLWLLIAVAVAAFIGANAHLIYVATKSQPACVAHLKQGKAGTARGLFSAAQSSCSPSPPANADHS</sequence>
<accession>A0A974A3B8</accession>
<protein>
    <submittedName>
        <fullName evidence="2">Uncharacterized protein</fullName>
    </submittedName>
</protein>
<proteinExistence type="predicted"/>
<evidence type="ECO:0000313" key="4">
    <source>
        <dbReference type="Proteomes" id="UP001432046"/>
    </source>
</evidence>
<dbReference type="AlphaFoldDB" id="A0A974A3B8"/>
<name>A0A974A3B8_9BRAD</name>
<gene>
    <name evidence="2" type="ORF">HAP48_028710</name>
    <name evidence="3" type="ORF">WDK88_17460</name>
</gene>
<reference evidence="3" key="3">
    <citation type="submission" date="2024-03" db="EMBL/GenBank/DDBJ databases">
        <authorList>
            <person name="Bromfield E.S.P."/>
            <person name="Cloutier S."/>
        </authorList>
    </citation>
    <scope>NUCLEOTIDE SEQUENCE</scope>
    <source>
        <strain evidence="3">5S5</strain>
    </source>
</reference>
<reference evidence="3" key="2">
    <citation type="journal article" date="2021" name="Int. J. Syst. Evol. Microbiol.">
        <title>Bradyrhizobium septentrionale sp. nov. (sv. septentrionale) and Bradyrhizobium quebecense sp. nov. (sv. septentrionale) associated with legumes native to Canada possess rearranged symbiosis genes and numerous insertion sequences.</title>
        <authorList>
            <person name="Bromfield E.S.P."/>
            <person name="Cloutier S."/>
        </authorList>
    </citation>
    <scope>NUCLEOTIDE SEQUENCE</scope>
    <source>
        <strain evidence="3">5S5</strain>
    </source>
</reference>
<dbReference type="Proteomes" id="UP001432046">
    <property type="component" value="Chromosome"/>
</dbReference>